<feature type="compositionally biased region" description="Low complexity" evidence="1">
    <location>
        <begin position="113"/>
        <end position="125"/>
    </location>
</feature>
<comment type="caution">
    <text evidence="2">The sequence shown here is derived from an EMBL/GenBank/DDBJ whole genome shotgun (WGS) entry which is preliminary data.</text>
</comment>
<sequence length="178" mass="19751">MKLTSPYLINHVSEAVKAMQAFYSKEYAGANIGISRGFSENLAHSLKLNDFYHDTVHQFAPTYHDYVLYNHSESEGESRKYRARTFVPTGPEMDTVRKNKHMTGNKLEDIQLSSISSSTPPNQSTVQVLQDTSKSEAMNSSLLMDASLAVPYDLTLVDIDMSSYSGEVPAATNESGTR</sequence>
<proteinExistence type="predicted"/>
<evidence type="ECO:0000256" key="1">
    <source>
        <dbReference type="SAM" id="MobiDB-lite"/>
    </source>
</evidence>
<dbReference type="Gramene" id="KZM81696">
    <property type="protein sequence ID" value="KZM81696"/>
    <property type="gene ID" value="DCAR_029309"/>
</dbReference>
<name>A0A175YDJ2_DAUCS</name>
<protein>
    <submittedName>
        <fullName evidence="2">Uncharacterized protein</fullName>
    </submittedName>
</protein>
<evidence type="ECO:0000313" key="2">
    <source>
        <dbReference type="EMBL" id="KZM81696.1"/>
    </source>
</evidence>
<dbReference type="EMBL" id="LNRQ01000009">
    <property type="protein sequence ID" value="KZM81696.1"/>
    <property type="molecule type" value="Genomic_DNA"/>
</dbReference>
<dbReference type="AlphaFoldDB" id="A0A175YDJ2"/>
<dbReference type="STRING" id="79200.A0A175YDJ2"/>
<organism evidence="2">
    <name type="scientific">Daucus carota subsp. sativus</name>
    <name type="common">Carrot</name>
    <dbReference type="NCBI Taxonomy" id="79200"/>
    <lineage>
        <taxon>Eukaryota</taxon>
        <taxon>Viridiplantae</taxon>
        <taxon>Streptophyta</taxon>
        <taxon>Embryophyta</taxon>
        <taxon>Tracheophyta</taxon>
        <taxon>Spermatophyta</taxon>
        <taxon>Magnoliopsida</taxon>
        <taxon>eudicotyledons</taxon>
        <taxon>Gunneridae</taxon>
        <taxon>Pentapetalae</taxon>
        <taxon>asterids</taxon>
        <taxon>campanulids</taxon>
        <taxon>Apiales</taxon>
        <taxon>Apiaceae</taxon>
        <taxon>Apioideae</taxon>
        <taxon>Scandiceae</taxon>
        <taxon>Daucinae</taxon>
        <taxon>Daucus</taxon>
        <taxon>Daucus sect. Daucus</taxon>
    </lineage>
</organism>
<gene>
    <name evidence="2" type="ORF">DCAR_029309</name>
</gene>
<reference evidence="2" key="1">
    <citation type="journal article" date="2016" name="Nat. Genet.">
        <title>A high-quality carrot genome assembly provides new insights into carotenoid accumulation and asterid genome evolution.</title>
        <authorList>
            <person name="Iorizzo M."/>
            <person name="Ellison S."/>
            <person name="Senalik D."/>
            <person name="Zeng P."/>
            <person name="Satapoomin P."/>
            <person name="Huang J."/>
            <person name="Bowman M."/>
            <person name="Iovene M."/>
            <person name="Sanseverino W."/>
            <person name="Cavagnaro P."/>
            <person name="Yildiz M."/>
            <person name="Macko-Podgorni A."/>
            <person name="Moranska E."/>
            <person name="Grzebelus E."/>
            <person name="Grzebelus D."/>
            <person name="Ashrafi H."/>
            <person name="Zheng Z."/>
            <person name="Cheng S."/>
            <person name="Spooner D."/>
            <person name="Van Deynze A."/>
            <person name="Simon P."/>
        </authorList>
    </citation>
    <scope>NUCLEOTIDE SEQUENCE [LARGE SCALE GENOMIC DNA]</scope>
    <source>
        <tissue evidence="2">Leaf</tissue>
    </source>
</reference>
<feature type="region of interest" description="Disordered" evidence="1">
    <location>
        <begin position="113"/>
        <end position="132"/>
    </location>
</feature>
<accession>A0A175YDJ2</accession>